<dbReference type="SMART" id="SM00342">
    <property type="entry name" value="HTH_ARAC"/>
    <property type="match status" value="1"/>
</dbReference>
<dbReference type="RefSeq" id="WP_038985696.1">
    <property type="nucleotide sequence ID" value="NZ_JACAJN010000006.1"/>
</dbReference>
<dbReference type="GO" id="GO:0043565">
    <property type="term" value="F:sequence-specific DNA binding"/>
    <property type="evidence" value="ECO:0007669"/>
    <property type="project" value="InterPro"/>
</dbReference>
<sequence>MRVIVSDFIYASKVKDLLRLEDYMSVVKKGINYNHSLINTISLSTTELSNSLLFTRGLYFYIAAGIFLIFSLALFTFLIRKIEKRTINYLSVNQLSFVLDSLLTIDTNPDCDTDLMSIETKIRLIEYIEKFEREHGYKDPLVSLTTLSTSFGTNRSYLSAILKERNNENFNTYINRLRVEYVLELLRSEGDLKFCKVAYISSLAGFSSHSQFSTVFKRVKGVTFTKYIKEESF</sequence>
<evidence type="ECO:0000259" key="3">
    <source>
        <dbReference type="PROSITE" id="PS01124"/>
    </source>
</evidence>
<dbReference type="PANTHER" id="PTHR43280:SF28">
    <property type="entry name" value="HTH-TYPE TRANSCRIPTIONAL ACTIVATOR RHAS"/>
    <property type="match status" value="1"/>
</dbReference>
<feature type="domain" description="HTH araC/xylS-type" evidence="3">
    <location>
        <begin position="122"/>
        <end position="230"/>
    </location>
</feature>
<organism evidence="4 5">
    <name type="scientific">Myroides marinus</name>
    <dbReference type="NCBI Taxonomy" id="703342"/>
    <lineage>
        <taxon>Bacteria</taxon>
        <taxon>Pseudomonadati</taxon>
        <taxon>Bacteroidota</taxon>
        <taxon>Flavobacteriia</taxon>
        <taxon>Flavobacteriales</taxon>
        <taxon>Flavobacteriaceae</taxon>
        <taxon>Myroides</taxon>
    </lineage>
</organism>
<dbReference type="InterPro" id="IPR018060">
    <property type="entry name" value="HTH_AraC"/>
</dbReference>
<evidence type="ECO:0000256" key="1">
    <source>
        <dbReference type="ARBA" id="ARBA00023125"/>
    </source>
</evidence>
<reference evidence="4 5" key="1">
    <citation type="submission" date="2016-01" db="EMBL/GenBank/DDBJ databases">
        <title>Whole genome sequencing of Myroides marinus L41.</title>
        <authorList>
            <person name="Hong K.W."/>
        </authorList>
    </citation>
    <scope>NUCLEOTIDE SEQUENCE [LARGE SCALE GENOMIC DNA]</scope>
    <source>
        <strain evidence="4 5">L41</strain>
    </source>
</reference>
<dbReference type="OrthoDB" id="5295174at2"/>
<gene>
    <name evidence="4" type="ORF">AV926_15150</name>
</gene>
<dbReference type="Gene3D" id="1.10.10.60">
    <property type="entry name" value="Homeodomain-like"/>
    <property type="match status" value="2"/>
</dbReference>
<keyword evidence="2" id="KW-0812">Transmembrane</keyword>
<evidence type="ECO:0000313" key="4">
    <source>
        <dbReference type="EMBL" id="KZE76743.1"/>
    </source>
</evidence>
<name>A0A163WRS3_9FLAO</name>
<dbReference type="EMBL" id="LQNU01000075">
    <property type="protein sequence ID" value="KZE76743.1"/>
    <property type="molecule type" value="Genomic_DNA"/>
</dbReference>
<dbReference type="GO" id="GO:0003700">
    <property type="term" value="F:DNA-binding transcription factor activity"/>
    <property type="evidence" value="ECO:0007669"/>
    <property type="project" value="InterPro"/>
</dbReference>
<evidence type="ECO:0000313" key="5">
    <source>
        <dbReference type="Proteomes" id="UP000076630"/>
    </source>
</evidence>
<keyword evidence="5" id="KW-1185">Reference proteome</keyword>
<accession>A0A163WRS3</accession>
<feature type="transmembrane region" description="Helical" evidence="2">
    <location>
        <begin position="58"/>
        <end position="79"/>
    </location>
</feature>
<dbReference type="Pfam" id="PF12833">
    <property type="entry name" value="HTH_18"/>
    <property type="match status" value="1"/>
</dbReference>
<dbReference type="Proteomes" id="UP000076630">
    <property type="component" value="Unassembled WGS sequence"/>
</dbReference>
<comment type="caution">
    <text evidence="4">The sequence shown here is derived from an EMBL/GenBank/DDBJ whole genome shotgun (WGS) entry which is preliminary data.</text>
</comment>
<proteinExistence type="predicted"/>
<keyword evidence="1" id="KW-0238">DNA-binding</keyword>
<dbReference type="PANTHER" id="PTHR43280">
    <property type="entry name" value="ARAC-FAMILY TRANSCRIPTIONAL REGULATOR"/>
    <property type="match status" value="1"/>
</dbReference>
<dbReference type="PROSITE" id="PS01124">
    <property type="entry name" value="HTH_ARAC_FAMILY_2"/>
    <property type="match status" value="1"/>
</dbReference>
<keyword evidence="2" id="KW-0472">Membrane</keyword>
<dbReference type="AlphaFoldDB" id="A0A163WRS3"/>
<protein>
    <recommendedName>
        <fullName evidence="3">HTH araC/xylS-type domain-containing protein</fullName>
    </recommendedName>
</protein>
<keyword evidence="2" id="KW-1133">Transmembrane helix</keyword>
<evidence type="ECO:0000256" key="2">
    <source>
        <dbReference type="SAM" id="Phobius"/>
    </source>
</evidence>